<feature type="chain" id="PRO_5002083280" evidence="2">
    <location>
        <begin position="19"/>
        <end position="82"/>
    </location>
</feature>
<dbReference type="AlphaFoldDB" id="A0A0B1TGU4"/>
<proteinExistence type="predicted"/>
<keyword evidence="4" id="KW-1185">Reference proteome</keyword>
<feature type="compositionally biased region" description="Low complexity" evidence="1">
    <location>
        <begin position="58"/>
        <end position="82"/>
    </location>
</feature>
<feature type="compositionally biased region" description="Gly residues" evidence="1">
    <location>
        <begin position="30"/>
        <end position="51"/>
    </location>
</feature>
<evidence type="ECO:0000256" key="1">
    <source>
        <dbReference type="SAM" id="MobiDB-lite"/>
    </source>
</evidence>
<sequence>MHLINVFWIVLLCMMVVAVPGVESYHGKNVRGGGEGTWSGRGSGRDGGNQSGGKQSDGNKSGRSNSEGSRGRSGSRSNGRRL</sequence>
<feature type="signal peptide" evidence="2">
    <location>
        <begin position="1"/>
        <end position="18"/>
    </location>
</feature>
<gene>
    <name evidence="3" type="ORF">OESDEN_05024</name>
</gene>
<evidence type="ECO:0000313" key="3">
    <source>
        <dbReference type="EMBL" id="KHJ95037.1"/>
    </source>
</evidence>
<accession>A0A0B1TGU4</accession>
<feature type="region of interest" description="Disordered" evidence="1">
    <location>
        <begin position="24"/>
        <end position="82"/>
    </location>
</feature>
<organism evidence="3 4">
    <name type="scientific">Oesophagostomum dentatum</name>
    <name type="common">Nodular worm</name>
    <dbReference type="NCBI Taxonomy" id="61180"/>
    <lineage>
        <taxon>Eukaryota</taxon>
        <taxon>Metazoa</taxon>
        <taxon>Ecdysozoa</taxon>
        <taxon>Nematoda</taxon>
        <taxon>Chromadorea</taxon>
        <taxon>Rhabditida</taxon>
        <taxon>Rhabditina</taxon>
        <taxon>Rhabditomorpha</taxon>
        <taxon>Strongyloidea</taxon>
        <taxon>Strongylidae</taxon>
        <taxon>Oesophagostomum</taxon>
    </lineage>
</organism>
<keyword evidence="2" id="KW-0732">Signal</keyword>
<evidence type="ECO:0000313" key="4">
    <source>
        <dbReference type="Proteomes" id="UP000053660"/>
    </source>
</evidence>
<evidence type="ECO:0000256" key="2">
    <source>
        <dbReference type="SAM" id="SignalP"/>
    </source>
</evidence>
<protein>
    <submittedName>
        <fullName evidence="3">Uncharacterized protein</fullName>
    </submittedName>
</protein>
<reference evidence="3 4" key="1">
    <citation type="submission" date="2014-03" db="EMBL/GenBank/DDBJ databases">
        <title>Draft genome of the hookworm Oesophagostomum dentatum.</title>
        <authorList>
            <person name="Mitreva M."/>
        </authorList>
    </citation>
    <scope>NUCLEOTIDE SEQUENCE [LARGE SCALE GENOMIC DNA]</scope>
    <source>
        <strain evidence="3 4">OD-Hann</strain>
    </source>
</reference>
<name>A0A0B1TGU4_OESDE</name>
<dbReference type="Proteomes" id="UP000053660">
    <property type="component" value="Unassembled WGS sequence"/>
</dbReference>
<dbReference type="EMBL" id="KN550104">
    <property type="protein sequence ID" value="KHJ95037.1"/>
    <property type="molecule type" value="Genomic_DNA"/>
</dbReference>